<dbReference type="Pfam" id="PF13899">
    <property type="entry name" value="Thioredoxin_7"/>
    <property type="match status" value="1"/>
</dbReference>
<keyword evidence="3 8" id="KW-0812">Transmembrane</keyword>
<dbReference type="PROSITE" id="PS51352">
    <property type="entry name" value="THIOREDOXIN_2"/>
    <property type="match status" value="1"/>
</dbReference>
<dbReference type="SUPFAM" id="SSF52833">
    <property type="entry name" value="Thioredoxin-like"/>
    <property type="match status" value="1"/>
</dbReference>
<evidence type="ECO:0000256" key="2">
    <source>
        <dbReference type="ARBA" id="ARBA00022475"/>
    </source>
</evidence>
<dbReference type="Proteomes" id="UP001501353">
    <property type="component" value="Unassembled WGS sequence"/>
</dbReference>
<dbReference type="PANTHER" id="PTHR32234">
    <property type="entry name" value="THIOL:DISULFIDE INTERCHANGE PROTEIN DSBD"/>
    <property type="match status" value="1"/>
</dbReference>
<dbReference type="InterPro" id="IPR003834">
    <property type="entry name" value="Cyt_c_assmbl_TM_dom"/>
</dbReference>
<comment type="subcellular location">
    <subcellularLocation>
        <location evidence="1">Cell membrane</location>
        <topology evidence="1">Multi-pass membrane protein</topology>
    </subcellularLocation>
</comment>
<gene>
    <name evidence="10" type="ORF">GCM10022212_34250</name>
</gene>
<dbReference type="EMBL" id="BAAAZE010000014">
    <property type="protein sequence ID" value="GAA4032487.1"/>
    <property type="molecule type" value="Genomic_DNA"/>
</dbReference>
<dbReference type="Gene3D" id="3.40.30.10">
    <property type="entry name" value="Glutaredoxin"/>
    <property type="match status" value="1"/>
</dbReference>
<keyword evidence="6 8" id="KW-0472">Membrane</keyword>
<dbReference type="InterPro" id="IPR017937">
    <property type="entry name" value="Thioredoxin_CS"/>
</dbReference>
<protein>
    <recommendedName>
        <fullName evidence="9">Thioredoxin domain-containing protein</fullName>
    </recommendedName>
</protein>
<name>A0ABP7TXG9_9BURK</name>
<evidence type="ECO:0000256" key="8">
    <source>
        <dbReference type="SAM" id="Phobius"/>
    </source>
</evidence>
<dbReference type="PROSITE" id="PS00194">
    <property type="entry name" value="THIOREDOXIN_1"/>
    <property type="match status" value="1"/>
</dbReference>
<keyword evidence="7" id="KW-0676">Redox-active center</keyword>
<sequence>MGALSALIVGPCVAAPLAGALVYISQTRDVLIGGGALFSMAVGMSVPLLLLGLSAGTLLPRAGAWMESVKKFFGVLMLAVALWMVSPVLTPVVQMLAWALIGIGYGMYLLTQKRSGWMSKCVGMVFAAFGLMQLVGVASGGRDVLAPLAHLSSTPHVKVTFLKVKSLAELNTALEKAGSKTVMLDFYADWCVSCKEMEKLTFADPAIQPRLEQMVLLQADVTDNNVDDKALLKRFGLFGPPGIIFFRNREELSGTRVIGYQNAERFSVSLPRAE</sequence>
<feature type="transmembrane region" description="Helical" evidence="8">
    <location>
        <begin position="95"/>
        <end position="111"/>
    </location>
</feature>
<reference evidence="11" key="1">
    <citation type="journal article" date="2019" name="Int. J. Syst. Evol. Microbiol.">
        <title>The Global Catalogue of Microorganisms (GCM) 10K type strain sequencing project: providing services to taxonomists for standard genome sequencing and annotation.</title>
        <authorList>
            <consortium name="The Broad Institute Genomics Platform"/>
            <consortium name="The Broad Institute Genome Sequencing Center for Infectious Disease"/>
            <person name="Wu L."/>
            <person name="Ma J."/>
        </authorList>
    </citation>
    <scope>NUCLEOTIDE SEQUENCE [LARGE SCALE GENOMIC DNA]</scope>
    <source>
        <strain evidence="11">JCM 16673</strain>
    </source>
</reference>
<dbReference type="InterPro" id="IPR036249">
    <property type="entry name" value="Thioredoxin-like_sf"/>
</dbReference>
<comment type="caution">
    <text evidence="10">The sequence shown here is derived from an EMBL/GenBank/DDBJ whole genome shotgun (WGS) entry which is preliminary data.</text>
</comment>
<proteinExistence type="predicted"/>
<evidence type="ECO:0000256" key="6">
    <source>
        <dbReference type="ARBA" id="ARBA00023136"/>
    </source>
</evidence>
<dbReference type="Pfam" id="PF02683">
    <property type="entry name" value="DsbD_TM"/>
    <property type="match status" value="1"/>
</dbReference>
<accession>A0ABP7TXG9</accession>
<keyword evidence="11" id="KW-1185">Reference proteome</keyword>
<dbReference type="InterPro" id="IPR013766">
    <property type="entry name" value="Thioredoxin_domain"/>
</dbReference>
<dbReference type="InterPro" id="IPR035671">
    <property type="entry name" value="DsbD_gamma"/>
</dbReference>
<dbReference type="PANTHER" id="PTHR32234:SF0">
    <property type="entry name" value="THIOL:DISULFIDE INTERCHANGE PROTEIN DSBD"/>
    <property type="match status" value="1"/>
</dbReference>
<evidence type="ECO:0000256" key="7">
    <source>
        <dbReference type="ARBA" id="ARBA00023284"/>
    </source>
</evidence>
<evidence type="ECO:0000313" key="10">
    <source>
        <dbReference type="EMBL" id="GAA4032487.1"/>
    </source>
</evidence>
<evidence type="ECO:0000256" key="5">
    <source>
        <dbReference type="ARBA" id="ARBA00022989"/>
    </source>
</evidence>
<evidence type="ECO:0000259" key="9">
    <source>
        <dbReference type="PROSITE" id="PS51352"/>
    </source>
</evidence>
<keyword evidence="4" id="KW-0201">Cytochrome c-type biogenesis</keyword>
<feature type="transmembrane region" description="Helical" evidence="8">
    <location>
        <begin position="123"/>
        <end position="141"/>
    </location>
</feature>
<keyword evidence="2" id="KW-1003">Cell membrane</keyword>
<evidence type="ECO:0000256" key="4">
    <source>
        <dbReference type="ARBA" id="ARBA00022748"/>
    </source>
</evidence>
<organism evidence="10 11">
    <name type="scientific">Actimicrobium antarcticum</name>
    <dbReference type="NCBI Taxonomy" id="1051899"/>
    <lineage>
        <taxon>Bacteria</taxon>
        <taxon>Pseudomonadati</taxon>
        <taxon>Pseudomonadota</taxon>
        <taxon>Betaproteobacteria</taxon>
        <taxon>Burkholderiales</taxon>
        <taxon>Oxalobacteraceae</taxon>
        <taxon>Actimicrobium</taxon>
    </lineage>
</organism>
<keyword evidence="5 8" id="KW-1133">Transmembrane helix</keyword>
<feature type="transmembrane region" description="Helical" evidence="8">
    <location>
        <begin position="72"/>
        <end position="89"/>
    </location>
</feature>
<evidence type="ECO:0000256" key="3">
    <source>
        <dbReference type="ARBA" id="ARBA00022692"/>
    </source>
</evidence>
<evidence type="ECO:0000313" key="11">
    <source>
        <dbReference type="Proteomes" id="UP001501353"/>
    </source>
</evidence>
<feature type="transmembrane region" description="Helical" evidence="8">
    <location>
        <begin position="30"/>
        <end position="51"/>
    </location>
</feature>
<feature type="domain" description="Thioredoxin" evidence="9">
    <location>
        <begin position="148"/>
        <end position="274"/>
    </location>
</feature>
<evidence type="ECO:0000256" key="1">
    <source>
        <dbReference type="ARBA" id="ARBA00004651"/>
    </source>
</evidence>
<dbReference type="CDD" id="cd02953">
    <property type="entry name" value="DsbDgamma"/>
    <property type="match status" value="1"/>
</dbReference>